<dbReference type="InterPro" id="IPR021109">
    <property type="entry name" value="Peptidase_aspartic_dom_sf"/>
</dbReference>
<dbReference type="Pfam" id="PF05380">
    <property type="entry name" value="Peptidase_A17"/>
    <property type="match status" value="1"/>
</dbReference>
<protein>
    <submittedName>
        <fullName evidence="1">Uncharacterized protein</fullName>
    </submittedName>
</protein>
<dbReference type="InterPro" id="IPR043502">
    <property type="entry name" value="DNA/RNA_pol_sf"/>
</dbReference>
<dbReference type="InterPro" id="IPR008042">
    <property type="entry name" value="Retrotrans_Pao"/>
</dbReference>
<dbReference type="InParanoid" id="A0A5N4A3X9"/>
<dbReference type="InterPro" id="IPR043128">
    <property type="entry name" value="Rev_trsase/Diguanyl_cyclase"/>
</dbReference>
<dbReference type="GO" id="GO:0006508">
    <property type="term" value="P:proteolysis"/>
    <property type="evidence" value="ECO:0007669"/>
    <property type="project" value="InterPro"/>
</dbReference>
<dbReference type="EMBL" id="VVIM01000010">
    <property type="protein sequence ID" value="KAB0792002.1"/>
    <property type="molecule type" value="Genomic_DNA"/>
</dbReference>
<evidence type="ECO:0000313" key="1">
    <source>
        <dbReference type="EMBL" id="KAB0792002.1"/>
    </source>
</evidence>
<dbReference type="Gene3D" id="3.10.10.10">
    <property type="entry name" value="HIV Type 1 Reverse Transcriptase, subunit A, domain 1"/>
    <property type="match status" value="1"/>
</dbReference>
<dbReference type="Gene3D" id="2.40.70.10">
    <property type="entry name" value="Acid Proteases"/>
    <property type="match status" value="1"/>
</dbReference>
<gene>
    <name evidence="1" type="ORF">PPYR_13963</name>
</gene>
<keyword evidence="2" id="KW-1185">Reference proteome</keyword>
<dbReference type="SUPFAM" id="SSF56672">
    <property type="entry name" value="DNA/RNA polymerases"/>
    <property type="match status" value="1"/>
</dbReference>
<sequence length="910" mass="103487">MEVKGEREWKPKELPYFDGAAVDWPIFIGEFERTTPNGKVNTSQNAIRLRKALRGSARESVAALLNEPNNVTKILVQLEREFGRSELVIKSLIRAAEDCKSPDSRPETMIKFATTVLHFVETVKSLREEGYLQDRILLEKLIGKLPFSYAKEWAKYLMYSNQPKNLQTFGNWLEMQKGLLVGICDPVLQSLHQKEKVKRGPTVAEKKSSATPVEVKINELDNSKDCVYCGKSNHTIVKCFKFKNEHLNDRVRHVCDYDGKCKGQHHQLLHGADTQSRRKERCKPAEVVDEAEASNSSAVKSDVSKPLSIVRVKVTGPKGTKRVYALLDSGSDTTMIESSLANSLGITGKVVSHECRGIFGKITKEKTEKVSFEICGNFKAARKYKLTDVLCVTKIGLSSHTQDAAKVKEKFPFLQRAKLESFKGVSPQILIGEDNPSVTAHREILEESMDKPLAKRTLLGWVLAGKTDTNRNVRSSVNLMQLSENEKLDDLIKLSFSLDSFGVYNDTVAGSVEDRRAVKMLEDTVKKVDGKWECGLLWKSDSVSLPESRHEAFSRLLANERRMKRDPEFCKMYHAKLQEYVDKKYITELTTDEADKVTEKTYFIPHFGVFNVNKPGKLRLVFDAAAKNHGNSLNDFLLDGPNLIRPLPSVLMNFRRHNYVINGDIEDMFHRVSMRKEDRDAQRFLWRDTMQNNAAVTTYKMNVLIFGACSSPCSAIYVKNRNAVDFVQQYPEAVRTIHEDMYCDDLLGGQQTIKDCIELRLQLSEINAAGNFRLCKWLSNNEQIMESIPECDRAASVKMFTEKSTMPIERILGLWWDAEKDVFTFSGNFKKVAPEILAGERPTKRQMCSLLMSVFDPLGFVANFKIRGLILLQRTWKSGIDWDEHLPDGIYDDWKSWVDNLQAVTYSSIL</sequence>
<dbReference type="AlphaFoldDB" id="A0A5N4A3X9"/>
<dbReference type="GO" id="GO:0004190">
    <property type="term" value="F:aspartic-type endopeptidase activity"/>
    <property type="evidence" value="ECO:0007669"/>
    <property type="project" value="InterPro"/>
</dbReference>
<dbReference type="PROSITE" id="PS00141">
    <property type="entry name" value="ASP_PROTEASE"/>
    <property type="match status" value="1"/>
</dbReference>
<dbReference type="InterPro" id="IPR001969">
    <property type="entry name" value="Aspartic_peptidase_AS"/>
</dbReference>
<dbReference type="PANTHER" id="PTHR47331:SF5">
    <property type="entry name" value="RIBONUCLEASE H"/>
    <property type="match status" value="1"/>
</dbReference>
<dbReference type="GO" id="GO:0071897">
    <property type="term" value="P:DNA biosynthetic process"/>
    <property type="evidence" value="ECO:0007669"/>
    <property type="project" value="UniProtKB-ARBA"/>
</dbReference>
<dbReference type="Gene3D" id="3.30.70.270">
    <property type="match status" value="1"/>
</dbReference>
<dbReference type="PANTHER" id="PTHR47331">
    <property type="entry name" value="PHD-TYPE DOMAIN-CONTAINING PROTEIN"/>
    <property type="match status" value="1"/>
</dbReference>
<comment type="caution">
    <text evidence="1">The sequence shown here is derived from an EMBL/GenBank/DDBJ whole genome shotgun (WGS) entry which is preliminary data.</text>
</comment>
<dbReference type="Proteomes" id="UP000327044">
    <property type="component" value="Unassembled WGS sequence"/>
</dbReference>
<proteinExistence type="predicted"/>
<reference evidence="1 2" key="1">
    <citation type="journal article" date="2018" name="Elife">
        <title>Firefly genomes illuminate parallel origins of bioluminescence in beetles.</title>
        <authorList>
            <person name="Fallon T.R."/>
            <person name="Lower S.E."/>
            <person name="Chang C.H."/>
            <person name="Bessho-Uehara M."/>
            <person name="Martin G.J."/>
            <person name="Bewick A.J."/>
            <person name="Behringer M."/>
            <person name="Debat H.J."/>
            <person name="Wong I."/>
            <person name="Day J.C."/>
            <person name="Suvorov A."/>
            <person name="Silva C.J."/>
            <person name="Stanger-Hall K.F."/>
            <person name="Hall D.W."/>
            <person name="Schmitz R.J."/>
            <person name="Nelson D.R."/>
            <person name="Lewis S.M."/>
            <person name="Shigenobu S."/>
            <person name="Bybee S.M."/>
            <person name="Larracuente A.M."/>
            <person name="Oba Y."/>
            <person name="Weng J.K."/>
        </authorList>
    </citation>
    <scope>NUCLEOTIDE SEQUENCE [LARGE SCALE GENOMIC DNA]</scope>
    <source>
        <strain evidence="1">1611_PpyrPB1</strain>
        <tissue evidence="1">Whole body</tissue>
    </source>
</reference>
<evidence type="ECO:0000313" key="2">
    <source>
        <dbReference type="Proteomes" id="UP000327044"/>
    </source>
</evidence>
<dbReference type="SUPFAM" id="SSF50630">
    <property type="entry name" value="Acid proteases"/>
    <property type="match status" value="1"/>
</dbReference>
<organism evidence="1 2">
    <name type="scientific">Photinus pyralis</name>
    <name type="common">Common eastern firefly</name>
    <name type="synonym">Lampyris pyralis</name>
    <dbReference type="NCBI Taxonomy" id="7054"/>
    <lineage>
        <taxon>Eukaryota</taxon>
        <taxon>Metazoa</taxon>
        <taxon>Ecdysozoa</taxon>
        <taxon>Arthropoda</taxon>
        <taxon>Hexapoda</taxon>
        <taxon>Insecta</taxon>
        <taxon>Pterygota</taxon>
        <taxon>Neoptera</taxon>
        <taxon>Endopterygota</taxon>
        <taxon>Coleoptera</taxon>
        <taxon>Polyphaga</taxon>
        <taxon>Elateriformia</taxon>
        <taxon>Elateroidea</taxon>
        <taxon>Lampyridae</taxon>
        <taxon>Lampyrinae</taxon>
        <taxon>Photinus</taxon>
    </lineage>
</organism>
<name>A0A5N4A3X9_PHOPY</name>
<accession>A0A5N4A3X9</accession>